<name>A0A177N7T5_9GAMM</name>
<accession>A0A177N7T5</accession>
<keyword evidence="2" id="KW-1185">Reference proteome</keyword>
<reference evidence="2" key="1">
    <citation type="submission" date="2016-03" db="EMBL/GenBank/DDBJ databases">
        <authorList>
            <person name="Heylen K."/>
            <person name="De Vos P."/>
            <person name="Vekeman B."/>
        </authorList>
    </citation>
    <scope>NUCLEOTIDE SEQUENCE [LARGE SCALE GENOMIC DNA]</scope>
    <source>
        <strain evidence="2">R-45383</strain>
    </source>
</reference>
<evidence type="ECO:0008006" key="3">
    <source>
        <dbReference type="Google" id="ProtNLM"/>
    </source>
</evidence>
<comment type="caution">
    <text evidence="1">The sequence shown here is derived from an EMBL/GenBank/DDBJ whole genome shotgun (WGS) entry which is preliminary data.</text>
</comment>
<protein>
    <recommendedName>
        <fullName evidence="3">Peptidase C39-like domain-containing protein</fullName>
    </recommendedName>
</protein>
<organism evidence="1 2">
    <name type="scientific">Methylomonas koyamae</name>
    <dbReference type="NCBI Taxonomy" id="702114"/>
    <lineage>
        <taxon>Bacteria</taxon>
        <taxon>Pseudomonadati</taxon>
        <taxon>Pseudomonadota</taxon>
        <taxon>Gammaproteobacteria</taxon>
        <taxon>Methylococcales</taxon>
        <taxon>Methylococcaceae</taxon>
        <taxon>Methylomonas</taxon>
    </lineage>
</organism>
<dbReference type="Proteomes" id="UP000077628">
    <property type="component" value="Unassembled WGS sequence"/>
</dbReference>
<proteinExistence type="predicted"/>
<dbReference type="AlphaFoldDB" id="A0A177N7T5"/>
<gene>
    <name evidence="1" type="ORF">A1355_13260</name>
</gene>
<dbReference type="OrthoDB" id="9256235at2"/>
<sequence length="209" mass="22439">MPSKTLPQQNGNSCAAHCTVIAIAELSNNQLCLDQTFAEKTVWPAIQFVSTGGLAPGIDQLAAAKNSDPRKIITETDKISNKTVKAELVCDDSQKTGALVYVTDLATKQGLGALFNLIKGGGTSTSLTLTDGVFYNASYLMFNGAKAATGTFTGMHNILVTREGGKDYYYNPNENKPGWNLTSDWKVLDNQNGGNHSYVFTGVCVEMKK</sequence>
<evidence type="ECO:0000313" key="2">
    <source>
        <dbReference type="Proteomes" id="UP000077628"/>
    </source>
</evidence>
<evidence type="ECO:0000313" key="1">
    <source>
        <dbReference type="EMBL" id="OAI13563.1"/>
    </source>
</evidence>
<dbReference type="EMBL" id="LUUK01000208">
    <property type="protein sequence ID" value="OAI13563.1"/>
    <property type="molecule type" value="Genomic_DNA"/>
</dbReference>
<dbReference type="RefSeq" id="WP_064031190.1">
    <property type="nucleotide sequence ID" value="NZ_LUUK01000208.1"/>
</dbReference>